<keyword evidence="2" id="KW-1185">Reference proteome</keyword>
<dbReference type="Proteomes" id="UP001165378">
    <property type="component" value="Unassembled WGS sequence"/>
</dbReference>
<dbReference type="RefSeq" id="WP_235049718.1">
    <property type="nucleotide sequence ID" value="NZ_JAKFHA010000001.1"/>
</dbReference>
<sequence length="300" mass="32396">MSFVDHLEEFADRPVVPVPLPSELWPVPEGPHAWRVEAPYEGDFSWAEMFARLLGHVDPAGIEALVVGDWGVSEGVESGDVVAALVEAADRLTGLRALFLGDLIYEECELAWIEHDDIGALLTAYPRLEELVVRGSGVTFAPTRHEHLRSFTVEACDLRATLIEALGAGSYPALEVLDLWIGAAYLPASTEALFDGTSVPALRHLGLLNCAAADTVAAQLSTAPLVAQLRSLDLSMGTLGDEGAEALLLGQPLTHLKLRANHHFVSEELVERLTAATDVCNFADRQKESHSGGRYIEVSE</sequence>
<organism evidence="1 2">
    <name type="scientific">Yinghuangia soli</name>
    <dbReference type="NCBI Taxonomy" id="2908204"/>
    <lineage>
        <taxon>Bacteria</taxon>
        <taxon>Bacillati</taxon>
        <taxon>Actinomycetota</taxon>
        <taxon>Actinomycetes</taxon>
        <taxon>Kitasatosporales</taxon>
        <taxon>Streptomycetaceae</taxon>
        <taxon>Yinghuangia</taxon>
    </lineage>
</organism>
<dbReference type="EMBL" id="JAKFHA010000001">
    <property type="protein sequence ID" value="MCF2525686.1"/>
    <property type="molecule type" value="Genomic_DNA"/>
</dbReference>
<name>A0AA41PU09_9ACTN</name>
<comment type="caution">
    <text evidence="1">The sequence shown here is derived from an EMBL/GenBank/DDBJ whole genome shotgun (WGS) entry which is preliminary data.</text>
</comment>
<evidence type="ECO:0000313" key="1">
    <source>
        <dbReference type="EMBL" id="MCF2525686.1"/>
    </source>
</evidence>
<dbReference type="InterPro" id="IPR032675">
    <property type="entry name" value="LRR_dom_sf"/>
</dbReference>
<proteinExistence type="predicted"/>
<gene>
    <name evidence="1" type="ORF">LZ495_00390</name>
</gene>
<dbReference type="Gene3D" id="3.80.10.10">
    <property type="entry name" value="Ribonuclease Inhibitor"/>
    <property type="match status" value="1"/>
</dbReference>
<reference evidence="1" key="1">
    <citation type="submission" date="2022-01" db="EMBL/GenBank/DDBJ databases">
        <title>Genome-Based Taxonomic Classification of the Phylum Actinobacteria.</title>
        <authorList>
            <person name="Gao Y."/>
        </authorList>
    </citation>
    <scope>NUCLEOTIDE SEQUENCE</scope>
    <source>
        <strain evidence="1">KLBMP 8922</strain>
    </source>
</reference>
<dbReference type="AlphaFoldDB" id="A0AA41PU09"/>
<evidence type="ECO:0000313" key="2">
    <source>
        <dbReference type="Proteomes" id="UP001165378"/>
    </source>
</evidence>
<protein>
    <submittedName>
        <fullName evidence="1">Leucine-rich repeat domain-containing protein</fullName>
    </submittedName>
</protein>
<dbReference type="SUPFAM" id="SSF52047">
    <property type="entry name" value="RNI-like"/>
    <property type="match status" value="1"/>
</dbReference>
<accession>A0AA41PU09</accession>